<keyword evidence="9" id="KW-0732">Signal</keyword>
<name>M1NZ87_BARAA</name>
<keyword evidence="8" id="KW-0812">Transmembrane</keyword>
<accession>M1NZ87</accession>
<dbReference type="HOGENOM" id="CLU_095224_0_0_5"/>
<evidence type="ECO:0000256" key="3">
    <source>
        <dbReference type="ARBA" id="ARBA00020552"/>
    </source>
</evidence>
<keyword evidence="5" id="KW-0430">Lectin</keyword>
<evidence type="ECO:0000313" key="11">
    <source>
        <dbReference type="Proteomes" id="UP000011729"/>
    </source>
</evidence>
<evidence type="ECO:0000313" key="10">
    <source>
        <dbReference type="EMBL" id="AGF74752.1"/>
    </source>
</evidence>
<reference evidence="10 11" key="1">
    <citation type="journal article" date="2013" name="PLoS Genet.">
        <title>A gene transfer agent and a dynamic repertoire of secretion systems hold the keys to the explosive radiation of the emerging pathogen Bartonella.</title>
        <authorList>
            <person name="Guy L."/>
            <person name="Nystedt B."/>
            <person name="Toft C."/>
            <person name="Zaremba-Niedzwiedzka K."/>
            <person name="Berglund E.C."/>
            <person name="Granberg F."/>
            <person name="Naslund K."/>
            <person name="Eriksson A.S."/>
            <person name="Andersson S.G."/>
        </authorList>
    </citation>
    <scope>NUCLEOTIDE SEQUENCE [LARGE SCALE GENOMIC DNA]</scope>
    <source>
        <strain evidence="10 11">Aust/NH1</strain>
    </source>
</reference>
<dbReference type="InterPro" id="IPR012413">
    <property type="entry name" value="BA14K"/>
</dbReference>
<evidence type="ECO:0000256" key="1">
    <source>
        <dbReference type="ARBA" id="ARBA00004167"/>
    </source>
</evidence>
<evidence type="ECO:0000256" key="2">
    <source>
        <dbReference type="ARBA" id="ARBA00010270"/>
    </source>
</evidence>
<dbReference type="KEGG" id="baus:BAnh1_08760"/>
<feature type="compositionally biased region" description="Polar residues" evidence="7">
    <location>
        <begin position="48"/>
        <end position="58"/>
    </location>
</feature>
<gene>
    <name evidence="10" type="ordered locus">BAnh1_08760</name>
</gene>
<keyword evidence="11" id="KW-1185">Reference proteome</keyword>
<protein>
    <recommendedName>
        <fullName evidence="3">Lectin-like protein BA14k</fullName>
    </recommendedName>
</protein>
<evidence type="ECO:0000256" key="6">
    <source>
        <dbReference type="ARBA" id="ARBA00025321"/>
    </source>
</evidence>
<comment type="subcellular location">
    <subcellularLocation>
        <location evidence="1">Membrane</location>
        <topology evidence="1">Single-pass membrane protein</topology>
    </subcellularLocation>
</comment>
<feature type="transmembrane region" description="Helical" evidence="8">
    <location>
        <begin position="96"/>
        <end position="117"/>
    </location>
</feature>
<feature type="region of interest" description="Disordered" evidence="7">
    <location>
        <begin position="48"/>
        <end position="90"/>
    </location>
</feature>
<proteinExistence type="inferred from homology"/>
<comment type="function">
    <text evidence="6">Has immunoglobulin-binding and hemagglutination properties, and can bind to mannose. Essential for virulence. May be involved in LPS biosynthesis or polysaccharide transport.</text>
</comment>
<feature type="compositionally biased region" description="Basic and acidic residues" evidence="7">
    <location>
        <begin position="63"/>
        <end position="88"/>
    </location>
</feature>
<dbReference type="AlphaFoldDB" id="M1NZ87"/>
<dbReference type="STRING" id="1094489.BAnh1_08760"/>
<dbReference type="Proteomes" id="UP000011729">
    <property type="component" value="Chromosome"/>
</dbReference>
<dbReference type="Pfam" id="PF07886">
    <property type="entry name" value="BA14K"/>
    <property type="match status" value="1"/>
</dbReference>
<evidence type="ECO:0000256" key="7">
    <source>
        <dbReference type="SAM" id="MobiDB-lite"/>
    </source>
</evidence>
<comment type="similarity">
    <text evidence="2">Belongs to the BA14k family.</text>
</comment>
<dbReference type="EMBL" id="CP003123">
    <property type="protein sequence ID" value="AGF74752.1"/>
    <property type="molecule type" value="Genomic_DNA"/>
</dbReference>
<evidence type="ECO:0000256" key="5">
    <source>
        <dbReference type="ARBA" id="ARBA00022734"/>
    </source>
</evidence>
<sequence>MKKLTKLAALSAVSTAIISAPLTAALAYDGYSTKKTTESSHITSNYHHQIQGQQNRYSGHSRVHSEQETHRRTERRVESRVRERERRVSHSSNVNMGGVLAAGAVGLIASAIIGNVLSKKQQPKVVYQTRPQNQVTYQGQATTHQLAQQRGANWLEYCTKKYKTFNPETGTFRGNDGLNHVCRAPVQ</sequence>
<keyword evidence="8" id="KW-1133">Transmembrane helix</keyword>
<evidence type="ECO:0000256" key="4">
    <source>
        <dbReference type="ARBA" id="ARBA00022475"/>
    </source>
</evidence>
<evidence type="ECO:0000256" key="9">
    <source>
        <dbReference type="SAM" id="SignalP"/>
    </source>
</evidence>
<dbReference type="RefSeq" id="WP_015398259.1">
    <property type="nucleotide sequence ID" value="NC_020300.1"/>
</dbReference>
<dbReference type="GO" id="GO:0030246">
    <property type="term" value="F:carbohydrate binding"/>
    <property type="evidence" value="ECO:0007669"/>
    <property type="project" value="UniProtKB-KW"/>
</dbReference>
<keyword evidence="8" id="KW-0472">Membrane</keyword>
<dbReference type="PATRIC" id="fig|1094489.3.peg.1072"/>
<feature type="chain" id="PRO_5004016194" description="Lectin-like protein BA14k" evidence="9">
    <location>
        <begin position="25"/>
        <end position="187"/>
    </location>
</feature>
<dbReference type="GO" id="GO:0016020">
    <property type="term" value="C:membrane"/>
    <property type="evidence" value="ECO:0007669"/>
    <property type="project" value="UniProtKB-SubCell"/>
</dbReference>
<feature type="signal peptide" evidence="9">
    <location>
        <begin position="1"/>
        <end position="24"/>
    </location>
</feature>
<dbReference type="OrthoDB" id="7889197at2"/>
<dbReference type="eggNOG" id="ENOG5033457">
    <property type="taxonomic scope" value="Bacteria"/>
</dbReference>
<evidence type="ECO:0000256" key="8">
    <source>
        <dbReference type="SAM" id="Phobius"/>
    </source>
</evidence>
<keyword evidence="4" id="KW-1003">Cell membrane</keyword>
<organism evidence="10 11">
    <name type="scientific">Bartonella australis (strain Aust/NH1)</name>
    <dbReference type="NCBI Taxonomy" id="1094489"/>
    <lineage>
        <taxon>Bacteria</taxon>
        <taxon>Pseudomonadati</taxon>
        <taxon>Pseudomonadota</taxon>
        <taxon>Alphaproteobacteria</taxon>
        <taxon>Hyphomicrobiales</taxon>
        <taxon>Bartonellaceae</taxon>
        <taxon>Bartonella</taxon>
    </lineage>
</organism>